<reference evidence="2" key="1">
    <citation type="submission" date="2020-05" db="EMBL/GenBank/DDBJ databases">
        <title>WGS assembly of Panicum virgatum.</title>
        <authorList>
            <person name="Lovell J.T."/>
            <person name="Jenkins J."/>
            <person name="Shu S."/>
            <person name="Juenger T.E."/>
            <person name="Schmutz J."/>
        </authorList>
    </citation>
    <scope>NUCLEOTIDE SEQUENCE</scope>
    <source>
        <strain evidence="2">AP13</strain>
    </source>
</reference>
<comment type="caution">
    <text evidence="2">The sequence shown here is derived from an EMBL/GenBank/DDBJ whole genome shotgun (WGS) entry which is preliminary data.</text>
</comment>
<organism evidence="2 3">
    <name type="scientific">Panicum virgatum</name>
    <name type="common">Blackwell switchgrass</name>
    <dbReference type="NCBI Taxonomy" id="38727"/>
    <lineage>
        <taxon>Eukaryota</taxon>
        <taxon>Viridiplantae</taxon>
        <taxon>Streptophyta</taxon>
        <taxon>Embryophyta</taxon>
        <taxon>Tracheophyta</taxon>
        <taxon>Spermatophyta</taxon>
        <taxon>Magnoliopsida</taxon>
        <taxon>Liliopsida</taxon>
        <taxon>Poales</taxon>
        <taxon>Poaceae</taxon>
        <taxon>PACMAD clade</taxon>
        <taxon>Panicoideae</taxon>
        <taxon>Panicodae</taxon>
        <taxon>Paniceae</taxon>
        <taxon>Panicinae</taxon>
        <taxon>Panicum</taxon>
        <taxon>Panicum sect. Hiantes</taxon>
    </lineage>
</organism>
<dbReference type="EMBL" id="CM029054">
    <property type="protein sequence ID" value="KAG2538014.1"/>
    <property type="molecule type" value="Genomic_DNA"/>
</dbReference>
<protein>
    <submittedName>
        <fullName evidence="2">Uncharacterized protein</fullName>
    </submittedName>
</protein>
<evidence type="ECO:0000256" key="1">
    <source>
        <dbReference type="SAM" id="MobiDB-lite"/>
    </source>
</evidence>
<accession>A0A8T0MSJ4</accession>
<dbReference type="Proteomes" id="UP000823388">
    <property type="component" value="Chromosome 9N"/>
</dbReference>
<evidence type="ECO:0000313" key="3">
    <source>
        <dbReference type="Proteomes" id="UP000823388"/>
    </source>
</evidence>
<keyword evidence="3" id="KW-1185">Reference proteome</keyword>
<sequence>MPNKKCLVCTGPDVWNGPNGSSGVICVCCLKRRESRAAKEGWEHIDNLDRLPQTLRASVAVTSSVSWPLPPGLGVHAQRSMAPPLRASPWPARHRGRRPVKRSGLER</sequence>
<dbReference type="AlphaFoldDB" id="A0A8T0MSJ4"/>
<name>A0A8T0MSJ4_PANVG</name>
<gene>
    <name evidence="2" type="ORF">PVAP13_9NG330700</name>
</gene>
<feature type="region of interest" description="Disordered" evidence="1">
    <location>
        <begin position="78"/>
        <end position="107"/>
    </location>
</feature>
<evidence type="ECO:0000313" key="2">
    <source>
        <dbReference type="EMBL" id="KAG2538014.1"/>
    </source>
</evidence>
<feature type="compositionally biased region" description="Basic residues" evidence="1">
    <location>
        <begin position="92"/>
        <end position="101"/>
    </location>
</feature>
<proteinExistence type="predicted"/>